<reference evidence="5" key="1">
    <citation type="submission" date="2013-08" db="EMBL/GenBank/DDBJ databases">
        <authorList>
            <person name="Mendez C."/>
            <person name="Richter M."/>
            <person name="Ferrer M."/>
            <person name="Sanchez J."/>
        </authorList>
    </citation>
    <scope>NUCLEOTIDE SEQUENCE</scope>
</reference>
<dbReference type="InterPro" id="IPR001078">
    <property type="entry name" value="2-oxoacid_DH_actylTfrase"/>
</dbReference>
<organism evidence="5">
    <name type="scientific">mine drainage metagenome</name>
    <dbReference type="NCBI Taxonomy" id="410659"/>
    <lineage>
        <taxon>unclassified sequences</taxon>
        <taxon>metagenomes</taxon>
        <taxon>ecological metagenomes</taxon>
    </lineage>
</organism>
<dbReference type="GO" id="GO:0016407">
    <property type="term" value="F:acetyltransferase activity"/>
    <property type="evidence" value="ECO:0007669"/>
    <property type="project" value="TreeGrafter"/>
</dbReference>
<evidence type="ECO:0000256" key="3">
    <source>
        <dbReference type="ARBA" id="ARBA00023315"/>
    </source>
</evidence>
<evidence type="ECO:0000256" key="2">
    <source>
        <dbReference type="ARBA" id="ARBA00022679"/>
    </source>
</evidence>
<name>T1CTA3_9ZZZZ</name>
<dbReference type="Gene3D" id="3.30.559.10">
    <property type="entry name" value="Chloramphenicol acetyltransferase-like domain"/>
    <property type="match status" value="1"/>
</dbReference>
<evidence type="ECO:0000259" key="4">
    <source>
        <dbReference type="Pfam" id="PF00198"/>
    </source>
</evidence>
<dbReference type="AlphaFoldDB" id="T1CTA3"/>
<sequence>MLPEVPAYDYSRFGEIEQQPLTRIQKISGPRLVASWLNIPHVTQHDEADITEVDALRIRLNQGDGKRYGIKLTLLPFVMKALVQALREHPVVNASLDVAGNMLILKKYYHLGFAVDTPEGLVVPVLRDVDRKNIWTLAREISGLADQARKGTLAVSDFQGGSFTISSLGGIGGTGFTPIINAPEVAILGVSRATWKPVWREGQFVPRLLLPLSFSYDHRVIDGARAVRFTRALADALERYDGILDPPG</sequence>
<evidence type="ECO:0000313" key="5">
    <source>
        <dbReference type="EMBL" id="EQD72615.1"/>
    </source>
</evidence>
<dbReference type="GO" id="GO:0005737">
    <property type="term" value="C:cytoplasm"/>
    <property type="evidence" value="ECO:0007669"/>
    <property type="project" value="TreeGrafter"/>
</dbReference>
<keyword evidence="3" id="KW-0012">Acyltransferase</keyword>
<feature type="domain" description="2-oxoacid dehydrogenase acyltransferase catalytic" evidence="4">
    <location>
        <begin position="15"/>
        <end position="242"/>
    </location>
</feature>
<reference evidence="5" key="2">
    <citation type="journal article" date="2014" name="ISME J.">
        <title>Microbial stratification in low pH oxic and suboxic macroscopic growths along an acid mine drainage.</title>
        <authorList>
            <person name="Mendez-Garcia C."/>
            <person name="Mesa V."/>
            <person name="Sprenger R.R."/>
            <person name="Richter M."/>
            <person name="Diez M.S."/>
            <person name="Solano J."/>
            <person name="Bargiela R."/>
            <person name="Golyshina O.V."/>
            <person name="Manteca A."/>
            <person name="Ramos J.L."/>
            <person name="Gallego J.R."/>
            <person name="Llorente I."/>
            <person name="Martins Dos Santos V.A."/>
            <person name="Jensen O.N."/>
            <person name="Pelaez A.I."/>
            <person name="Sanchez J."/>
            <person name="Ferrer M."/>
        </authorList>
    </citation>
    <scope>NUCLEOTIDE SEQUENCE</scope>
</reference>
<evidence type="ECO:0000256" key="1">
    <source>
        <dbReference type="ARBA" id="ARBA00001938"/>
    </source>
</evidence>
<keyword evidence="5" id="KW-0670">Pyruvate</keyword>
<keyword evidence="2 5" id="KW-0808">Transferase</keyword>
<dbReference type="GO" id="GO:0006086">
    <property type="term" value="P:pyruvate decarboxylation to acetyl-CoA"/>
    <property type="evidence" value="ECO:0007669"/>
    <property type="project" value="TreeGrafter"/>
</dbReference>
<dbReference type="PANTHER" id="PTHR43178">
    <property type="entry name" value="DIHYDROLIPOAMIDE ACETYLTRANSFERASE COMPONENT OF PYRUVATE DEHYDROGENASE COMPLEX"/>
    <property type="match status" value="1"/>
</dbReference>
<comment type="caution">
    <text evidence="5">The sequence shown here is derived from an EMBL/GenBank/DDBJ whole genome shotgun (WGS) entry which is preliminary data.</text>
</comment>
<dbReference type="InterPro" id="IPR050743">
    <property type="entry name" value="2-oxoacid_DH_E2_comp"/>
</dbReference>
<dbReference type="PANTHER" id="PTHR43178:SF2">
    <property type="entry name" value="DIHYDROLIPOYLLYSINE-RESIDUE ACETYLTRANSFERASE COMPONENT OF PYRUVATE DEHYDROGENASE COMPLEX"/>
    <property type="match status" value="1"/>
</dbReference>
<comment type="cofactor">
    <cofactor evidence="1">
        <name>(R)-lipoate</name>
        <dbReference type="ChEBI" id="CHEBI:83088"/>
    </cofactor>
</comment>
<dbReference type="SUPFAM" id="SSF52777">
    <property type="entry name" value="CoA-dependent acyltransferases"/>
    <property type="match status" value="1"/>
</dbReference>
<protein>
    <submittedName>
        <fullName evidence="5">Dihydrolipoamide acetyltransferase component of pyruvate dehydrogenase complex</fullName>
    </submittedName>
</protein>
<dbReference type="InterPro" id="IPR023213">
    <property type="entry name" value="CAT-like_dom_sf"/>
</dbReference>
<gene>
    <name evidence="5" type="ORF">B1B_03664</name>
</gene>
<proteinExistence type="predicted"/>
<dbReference type="Pfam" id="PF00198">
    <property type="entry name" value="2-oxoacid_dh"/>
    <property type="match status" value="1"/>
</dbReference>
<accession>T1CTA3</accession>
<dbReference type="FunFam" id="3.30.559.10:FF:000004">
    <property type="entry name" value="Acetyltransferase component of pyruvate dehydrogenase complex"/>
    <property type="match status" value="1"/>
</dbReference>
<dbReference type="EMBL" id="AUZY01002260">
    <property type="protein sequence ID" value="EQD72615.1"/>
    <property type="molecule type" value="Genomic_DNA"/>
</dbReference>
<dbReference type="GO" id="GO:0031405">
    <property type="term" value="F:lipoic acid binding"/>
    <property type="evidence" value="ECO:0007669"/>
    <property type="project" value="TreeGrafter"/>
</dbReference>